<dbReference type="Proteomes" id="UP001179361">
    <property type="component" value="Unassembled WGS sequence"/>
</dbReference>
<gene>
    <name evidence="2" type="ORF">LQ564_00100</name>
</gene>
<keyword evidence="3" id="KW-1185">Reference proteome</keyword>
<evidence type="ECO:0000313" key="3">
    <source>
        <dbReference type="Proteomes" id="UP001179361"/>
    </source>
</evidence>
<protein>
    <submittedName>
        <fullName evidence="2">DUF2357 domain-containing protein</fullName>
    </submittedName>
</protein>
<evidence type="ECO:0000313" key="2">
    <source>
        <dbReference type="EMBL" id="MCD2514710.1"/>
    </source>
</evidence>
<reference evidence="2" key="1">
    <citation type="submission" date="2021-11" db="EMBL/GenBank/DDBJ databases">
        <title>The complete genome of Massilia sp sp. G4R7.</title>
        <authorList>
            <person name="Liu L."/>
            <person name="Yue J."/>
            <person name="Yuan J."/>
            <person name="Yang F."/>
            <person name="Li L."/>
        </authorList>
    </citation>
    <scope>NUCLEOTIDE SEQUENCE</scope>
    <source>
        <strain evidence="2">G4R7</strain>
    </source>
</reference>
<dbReference type="RefSeq" id="WP_231056060.1">
    <property type="nucleotide sequence ID" value="NZ_JAJNOC010000001.1"/>
</dbReference>
<name>A0ABS8PYY3_9BURK</name>
<organism evidence="2 3">
    <name type="scientific">Massilia phyllostachyos</name>
    <dbReference type="NCBI Taxonomy" id="2898585"/>
    <lineage>
        <taxon>Bacteria</taxon>
        <taxon>Pseudomonadati</taxon>
        <taxon>Pseudomonadota</taxon>
        <taxon>Betaproteobacteria</taxon>
        <taxon>Burkholderiales</taxon>
        <taxon>Oxalobacteraceae</taxon>
        <taxon>Telluria group</taxon>
        <taxon>Massilia</taxon>
    </lineage>
</organism>
<dbReference type="EMBL" id="JAJNOC010000001">
    <property type="protein sequence ID" value="MCD2514710.1"/>
    <property type="molecule type" value="Genomic_DNA"/>
</dbReference>
<dbReference type="Pfam" id="PF09823">
    <property type="entry name" value="DUF2357"/>
    <property type="match status" value="1"/>
</dbReference>
<proteinExistence type="predicted"/>
<comment type="caution">
    <text evidence="2">The sequence shown here is derived from an EMBL/GenBank/DDBJ whole genome shotgun (WGS) entry which is preliminary data.</text>
</comment>
<feature type="domain" description="DUF2357" evidence="1">
    <location>
        <begin position="76"/>
        <end position="192"/>
    </location>
</feature>
<dbReference type="InterPro" id="IPR018633">
    <property type="entry name" value="DUF2357"/>
</dbReference>
<sequence length="1262" mass="136592">MTTRFTVSAAEAQYRCIATGGVGAERERDLLALRSWLSGLADVDARSGRALPQGWSALCRRAAVLPAPGAAPCDRLRAIVDHVAAALRHVLGQARQRIVRSHAVVPLHAARELDSVSVAWLARQNGRTVREKLAGKPGVMAVRREASLDTLENRLLAAFCRRLEPLLVARCAAFRDTRDEQDLLDRLRRWLREDGAGVRDWANVPPNNVLLQDRHYRKIWDGWMGLQALDAGVERDAACQADDWLELLRWKLVAGLQLAGRVRFPEQPCHVMLDDFGVLPERGALLSGLVRDQNATERAKGKVVSLGQGQAGGFGFIGGPDGRVYFNHRALRSPLDYPALKVGTAVSYALRADGKAAEVEIDRSSQGAAVRRFEVQPVTGGFDLTLGDSTLQVRLSLMSAAAGTVRIGKEEFAIDSLSLFAAERIVQRLLAALATKSEPLEVAQAPAQCEPATAAVVDLSEPWPAWTAGGVGGRLPFRLLRQYWASAVHGEIALDLGDATAMSLCTDAPLLAMSDVIQGRGDAGGRRDEAALAFATRLASFFGKAPLTYLTPDAIDDFALGAARRGLNARFERADPLPRSVAALFDWLGAEHGGKPVAADDYVLVLDHVGEMVTITPLQARRAPKLDQRVPQMRGLAWERLDVLEVPNAAAFESLAAGALQRQRCRASDQLGAWSAGPDAQPGTAASWETKPGEWFTVASPLEAPTLQKKALQDALVQAKAGIRRGNCVALVLACGADGLIAPLAAALVRDGWPAWPASSLVGGAARLLTWRESAADEPLWYERLPDLSIRVPAAGRYQRFHLVREGRIEPRRGLRQMIPVDEVFTLPAGQAVLELPLRQGAASEAGKVLAYRLRLASPAFPLRVDVPARLQLEFSYGSDDPYQLRFIPCDPASAGFAAVRATWVAADAEALAAQVPGAPPLRGWRQLEDHWRSPELALLDQRLSALYRATEALRNGGYRKEAVRDVIKQVRTQVRRLMLDIWSGGRSVADRDCPAKFAETIRACAPVLARMNDVLWDDCTAHPHVRDLAVEYMFIVCSLRVDLPPEAWPTVRAQVDACFAERRLLDRGRLAIACLLGCPDQATQLLPRLVTALDGADAPTQAIVLDLLSIALWRAPALVLMFDAGQVRHASAALAARLHSVASKIERSGAVSSELAAELRTCLEVLLALLRTRAVPNPAVARLLAVGAPAVSQLAAVLERIEPLVCVPGVELHPRIAFELNKPAALDATPDLLYLANLYLLGESGLGQIRITGTVDEEGEG</sequence>
<accession>A0ABS8PYY3</accession>
<evidence type="ECO:0000259" key="1">
    <source>
        <dbReference type="Pfam" id="PF09823"/>
    </source>
</evidence>